<sequence length="208" mass="24558">MIKIGKYYLVGILFLVLLTGIILYSPNFLLYSSEYKKADAVILILGPDFKARQKEAYELIDKGMADYLIIPAYHKVYRVYDKEMKKYLSSNLYLSKSNKKNVAAPPEFYEDTHLEIIEAKKIMSDYGLKSAIFVSSPYHMRRIKFIAMKVFDSNGSMLYFVPTRYEKAPADFRKLSSADWRKVRREYCKILWFFIYFPWSQVNYNNPT</sequence>
<protein>
    <recommendedName>
        <fullName evidence="2">DUF218 domain-containing protein</fullName>
    </recommendedName>
</protein>
<reference evidence="3" key="1">
    <citation type="journal article" date="2015" name="Proc. Natl. Acad. Sci. U.S.A.">
        <title>Networks of energetic and metabolic interactions define dynamics in microbial communities.</title>
        <authorList>
            <person name="Embree M."/>
            <person name="Liu J.K."/>
            <person name="Al-Bassam M.M."/>
            <person name="Zengler K."/>
        </authorList>
    </citation>
    <scope>NUCLEOTIDE SEQUENCE</scope>
</reference>
<feature type="transmembrane region" description="Helical" evidence="1">
    <location>
        <begin position="7"/>
        <end position="25"/>
    </location>
</feature>
<organism evidence="3">
    <name type="scientific">hydrocarbon metagenome</name>
    <dbReference type="NCBI Taxonomy" id="938273"/>
    <lineage>
        <taxon>unclassified sequences</taxon>
        <taxon>metagenomes</taxon>
        <taxon>ecological metagenomes</taxon>
    </lineage>
</organism>
<dbReference type="Pfam" id="PF02698">
    <property type="entry name" value="DUF218"/>
    <property type="match status" value="1"/>
</dbReference>
<evidence type="ECO:0000313" key="3">
    <source>
        <dbReference type="EMBL" id="KUG23084.1"/>
    </source>
</evidence>
<comment type="caution">
    <text evidence="3">The sequence shown here is derived from an EMBL/GenBank/DDBJ whole genome shotgun (WGS) entry which is preliminary data.</text>
</comment>
<evidence type="ECO:0000259" key="2">
    <source>
        <dbReference type="Pfam" id="PF02698"/>
    </source>
</evidence>
<keyword evidence="1" id="KW-0812">Transmembrane</keyword>
<dbReference type="InterPro" id="IPR003848">
    <property type="entry name" value="DUF218"/>
</dbReference>
<keyword evidence="1" id="KW-1133">Transmembrane helix</keyword>
<dbReference type="CDD" id="cd06259">
    <property type="entry name" value="YdcF-like"/>
    <property type="match status" value="1"/>
</dbReference>
<keyword evidence="1" id="KW-0472">Membrane</keyword>
<gene>
    <name evidence="3" type="ORF">ASZ90_007116</name>
</gene>
<accession>A0A0W8FQC7</accession>
<feature type="domain" description="DUF218" evidence="2">
    <location>
        <begin position="41"/>
        <end position="188"/>
    </location>
</feature>
<name>A0A0W8FQC7_9ZZZZ</name>
<proteinExistence type="predicted"/>
<dbReference type="AlphaFoldDB" id="A0A0W8FQC7"/>
<evidence type="ECO:0000256" key="1">
    <source>
        <dbReference type="SAM" id="Phobius"/>
    </source>
</evidence>
<dbReference type="EMBL" id="LNQE01000921">
    <property type="protein sequence ID" value="KUG23084.1"/>
    <property type="molecule type" value="Genomic_DNA"/>
</dbReference>